<reference evidence="1" key="1">
    <citation type="submission" date="2014-11" db="EMBL/GenBank/DDBJ databases">
        <authorList>
            <person name="Amaro Gonzalez C."/>
        </authorList>
    </citation>
    <scope>NUCLEOTIDE SEQUENCE</scope>
</reference>
<name>A0A0E9PRN0_ANGAN</name>
<dbReference type="AlphaFoldDB" id="A0A0E9PRN0"/>
<accession>A0A0E9PRN0</accession>
<protein>
    <submittedName>
        <fullName evidence="1">Uncharacterized protein</fullName>
    </submittedName>
</protein>
<sequence>MKFFSGLCKYSSSLHLSY</sequence>
<evidence type="ECO:0000313" key="1">
    <source>
        <dbReference type="EMBL" id="JAH06942.1"/>
    </source>
</evidence>
<organism evidence="1">
    <name type="scientific">Anguilla anguilla</name>
    <name type="common">European freshwater eel</name>
    <name type="synonym">Muraena anguilla</name>
    <dbReference type="NCBI Taxonomy" id="7936"/>
    <lineage>
        <taxon>Eukaryota</taxon>
        <taxon>Metazoa</taxon>
        <taxon>Chordata</taxon>
        <taxon>Craniata</taxon>
        <taxon>Vertebrata</taxon>
        <taxon>Euteleostomi</taxon>
        <taxon>Actinopterygii</taxon>
        <taxon>Neopterygii</taxon>
        <taxon>Teleostei</taxon>
        <taxon>Anguilliformes</taxon>
        <taxon>Anguillidae</taxon>
        <taxon>Anguilla</taxon>
    </lineage>
</organism>
<reference evidence="1" key="2">
    <citation type="journal article" date="2015" name="Fish Shellfish Immunol.">
        <title>Early steps in the European eel (Anguilla anguilla)-Vibrio vulnificus interaction in the gills: Role of the RtxA13 toxin.</title>
        <authorList>
            <person name="Callol A."/>
            <person name="Pajuelo D."/>
            <person name="Ebbesson L."/>
            <person name="Teles M."/>
            <person name="MacKenzie S."/>
            <person name="Amaro C."/>
        </authorList>
    </citation>
    <scope>NUCLEOTIDE SEQUENCE</scope>
</reference>
<proteinExistence type="predicted"/>
<dbReference type="EMBL" id="GBXM01101635">
    <property type="protein sequence ID" value="JAH06942.1"/>
    <property type="molecule type" value="Transcribed_RNA"/>
</dbReference>